<dbReference type="InterPro" id="IPR014014">
    <property type="entry name" value="RNA_helicase_DEAD_Q_motif"/>
</dbReference>
<dbReference type="PROSITE" id="PS51195">
    <property type="entry name" value="Q_MOTIF"/>
    <property type="match status" value="1"/>
</dbReference>
<dbReference type="PROSITE" id="PS00039">
    <property type="entry name" value="DEAD_ATP_HELICASE"/>
    <property type="match status" value="1"/>
</dbReference>
<feature type="short sequence motif" description="Q motif" evidence="7">
    <location>
        <begin position="157"/>
        <end position="185"/>
    </location>
</feature>
<dbReference type="InterPro" id="IPR027417">
    <property type="entry name" value="P-loop_NTPase"/>
</dbReference>
<comment type="catalytic activity">
    <reaction evidence="6">
        <text>ATP + H2O = ADP + phosphate + H(+)</text>
        <dbReference type="Rhea" id="RHEA:13065"/>
        <dbReference type="ChEBI" id="CHEBI:15377"/>
        <dbReference type="ChEBI" id="CHEBI:15378"/>
        <dbReference type="ChEBI" id="CHEBI:30616"/>
        <dbReference type="ChEBI" id="CHEBI:43474"/>
        <dbReference type="ChEBI" id="CHEBI:456216"/>
        <dbReference type="EC" id="3.6.4.13"/>
    </reaction>
</comment>
<evidence type="ECO:0000256" key="4">
    <source>
        <dbReference type="ARBA" id="ARBA00022806"/>
    </source>
</evidence>
<dbReference type="GeneID" id="19467098"/>
<keyword evidence="3 8" id="KW-0378">Hydrolase</keyword>
<dbReference type="Gene3D" id="3.40.50.300">
    <property type="entry name" value="P-loop containing nucleotide triphosphate hydrolases"/>
    <property type="match status" value="2"/>
</dbReference>
<dbReference type="STRING" id="1116229.S3CCB2"/>
<feature type="region of interest" description="Disordered" evidence="9">
    <location>
        <begin position="13"/>
        <end position="34"/>
    </location>
</feature>
<keyword evidence="5 8" id="KW-0067">ATP-binding</keyword>
<dbReference type="SMART" id="SM00490">
    <property type="entry name" value="HELICc"/>
    <property type="match status" value="1"/>
</dbReference>
<keyword evidence="4 8" id="KW-0347">Helicase</keyword>
<feature type="compositionally biased region" description="Polar residues" evidence="9">
    <location>
        <begin position="18"/>
        <end position="27"/>
    </location>
</feature>
<feature type="compositionally biased region" description="Gly residues" evidence="9">
    <location>
        <begin position="595"/>
        <end position="612"/>
    </location>
</feature>
<dbReference type="RefSeq" id="XP_008088285.1">
    <property type="nucleotide sequence ID" value="XM_008090094.1"/>
</dbReference>
<evidence type="ECO:0000313" key="14">
    <source>
        <dbReference type="Proteomes" id="UP000016922"/>
    </source>
</evidence>
<evidence type="ECO:0000256" key="9">
    <source>
        <dbReference type="SAM" id="MobiDB-lite"/>
    </source>
</evidence>
<keyword evidence="14" id="KW-1185">Reference proteome</keyword>
<dbReference type="EMBL" id="KE145373">
    <property type="protein sequence ID" value="EPE24197.1"/>
    <property type="molecule type" value="Genomic_DNA"/>
</dbReference>
<evidence type="ECO:0000256" key="2">
    <source>
        <dbReference type="ARBA" id="ARBA00022741"/>
    </source>
</evidence>
<feature type="domain" description="Helicase ATP-binding" evidence="10">
    <location>
        <begin position="188"/>
        <end position="384"/>
    </location>
</feature>
<reference evidence="13 14" key="1">
    <citation type="journal article" date="2013" name="BMC Genomics">
        <title>Genomics-driven discovery of the pneumocandin biosynthetic gene cluster in the fungus Glarea lozoyensis.</title>
        <authorList>
            <person name="Chen L."/>
            <person name="Yue Q."/>
            <person name="Zhang X."/>
            <person name="Xiang M."/>
            <person name="Wang C."/>
            <person name="Li S."/>
            <person name="Che Y."/>
            <person name="Ortiz-Lopez F.J."/>
            <person name="Bills G.F."/>
            <person name="Liu X."/>
            <person name="An Z."/>
        </authorList>
    </citation>
    <scope>NUCLEOTIDE SEQUENCE [LARGE SCALE GENOMIC DNA]</scope>
    <source>
        <strain evidence="14">ATCC 20868 / MF5171</strain>
    </source>
</reference>
<protein>
    <recommendedName>
        <fullName evidence="1">RNA helicase</fullName>
        <ecNumber evidence="1">3.6.4.13</ecNumber>
    </recommendedName>
</protein>
<evidence type="ECO:0000256" key="8">
    <source>
        <dbReference type="RuleBase" id="RU000492"/>
    </source>
</evidence>
<evidence type="ECO:0000259" key="11">
    <source>
        <dbReference type="PROSITE" id="PS51194"/>
    </source>
</evidence>
<dbReference type="Pfam" id="PF00271">
    <property type="entry name" value="Helicase_C"/>
    <property type="match status" value="1"/>
</dbReference>
<dbReference type="OrthoDB" id="196131at2759"/>
<dbReference type="KEGG" id="glz:GLAREA_08047"/>
<dbReference type="InterPro" id="IPR001650">
    <property type="entry name" value="Helicase_C-like"/>
</dbReference>
<evidence type="ECO:0000259" key="10">
    <source>
        <dbReference type="PROSITE" id="PS51192"/>
    </source>
</evidence>
<evidence type="ECO:0000256" key="6">
    <source>
        <dbReference type="ARBA" id="ARBA00047984"/>
    </source>
</evidence>
<dbReference type="PROSITE" id="PS51194">
    <property type="entry name" value="HELICASE_CTER"/>
    <property type="match status" value="1"/>
</dbReference>
<dbReference type="FunFam" id="3.40.50.300:FF:000008">
    <property type="entry name" value="ATP-dependent RNA helicase RhlB"/>
    <property type="match status" value="1"/>
</dbReference>
<dbReference type="PANTHER" id="PTHR47958">
    <property type="entry name" value="ATP-DEPENDENT RNA HELICASE DBP3"/>
    <property type="match status" value="1"/>
</dbReference>
<dbReference type="EC" id="3.6.4.13" evidence="1"/>
<evidence type="ECO:0000256" key="1">
    <source>
        <dbReference type="ARBA" id="ARBA00012552"/>
    </source>
</evidence>
<dbReference type="eggNOG" id="KOG0335">
    <property type="taxonomic scope" value="Eukaryota"/>
</dbReference>
<dbReference type="Proteomes" id="UP000016922">
    <property type="component" value="Unassembled WGS sequence"/>
</dbReference>
<feature type="domain" description="Helicase C-terminal" evidence="11">
    <location>
        <begin position="396"/>
        <end position="560"/>
    </location>
</feature>
<dbReference type="CDD" id="cd18787">
    <property type="entry name" value="SF2_C_DEAD"/>
    <property type="match status" value="1"/>
</dbReference>
<dbReference type="AlphaFoldDB" id="S3CCB2"/>
<dbReference type="SUPFAM" id="SSF52540">
    <property type="entry name" value="P-loop containing nucleoside triphosphate hydrolases"/>
    <property type="match status" value="1"/>
</dbReference>
<dbReference type="InterPro" id="IPR011545">
    <property type="entry name" value="DEAD/DEAH_box_helicase_dom"/>
</dbReference>
<dbReference type="InterPro" id="IPR000629">
    <property type="entry name" value="RNA-helicase_DEAD-box_CS"/>
</dbReference>
<feature type="compositionally biased region" description="Gly residues" evidence="9">
    <location>
        <begin position="619"/>
        <end position="635"/>
    </location>
</feature>
<accession>S3CCB2</accession>
<proteinExistence type="inferred from homology"/>
<evidence type="ECO:0000256" key="7">
    <source>
        <dbReference type="PROSITE-ProRule" id="PRU00552"/>
    </source>
</evidence>
<dbReference type="GO" id="GO:0003676">
    <property type="term" value="F:nucleic acid binding"/>
    <property type="evidence" value="ECO:0007669"/>
    <property type="project" value="InterPro"/>
</dbReference>
<feature type="domain" description="DEAD-box RNA helicase Q" evidence="12">
    <location>
        <begin position="157"/>
        <end position="185"/>
    </location>
</feature>
<dbReference type="HOGENOM" id="CLU_003041_1_5_1"/>
<dbReference type="Pfam" id="PF00270">
    <property type="entry name" value="DEAD"/>
    <property type="match status" value="1"/>
</dbReference>
<dbReference type="GO" id="GO:0005524">
    <property type="term" value="F:ATP binding"/>
    <property type="evidence" value="ECO:0007669"/>
    <property type="project" value="UniProtKB-KW"/>
</dbReference>
<comment type="similarity">
    <text evidence="8">Belongs to the DEAD box helicase family.</text>
</comment>
<dbReference type="GO" id="GO:0003724">
    <property type="term" value="F:RNA helicase activity"/>
    <property type="evidence" value="ECO:0007669"/>
    <property type="project" value="UniProtKB-EC"/>
</dbReference>
<evidence type="ECO:0000259" key="12">
    <source>
        <dbReference type="PROSITE" id="PS51195"/>
    </source>
</evidence>
<keyword evidence="2 8" id="KW-0547">Nucleotide-binding</keyword>
<name>S3CCB2_GLAL2</name>
<evidence type="ECO:0000256" key="5">
    <source>
        <dbReference type="ARBA" id="ARBA00022840"/>
    </source>
</evidence>
<gene>
    <name evidence="13" type="ORF">GLAREA_08047</name>
</gene>
<dbReference type="PROSITE" id="PS51192">
    <property type="entry name" value="HELICASE_ATP_BIND_1"/>
    <property type="match status" value="1"/>
</dbReference>
<evidence type="ECO:0000256" key="3">
    <source>
        <dbReference type="ARBA" id="ARBA00022801"/>
    </source>
</evidence>
<dbReference type="InterPro" id="IPR014001">
    <property type="entry name" value="Helicase_ATP-bd"/>
</dbReference>
<dbReference type="SMART" id="SM00487">
    <property type="entry name" value="DEXDc"/>
    <property type="match status" value="1"/>
</dbReference>
<dbReference type="OMA" id="HPIMREN"/>
<feature type="region of interest" description="Disordered" evidence="9">
    <location>
        <begin position="582"/>
        <end position="635"/>
    </location>
</feature>
<evidence type="ECO:0000313" key="13">
    <source>
        <dbReference type="EMBL" id="EPE24197.1"/>
    </source>
</evidence>
<dbReference type="GO" id="GO:0016787">
    <property type="term" value="F:hydrolase activity"/>
    <property type="evidence" value="ECO:0007669"/>
    <property type="project" value="UniProtKB-KW"/>
</dbReference>
<organism evidence="13 14">
    <name type="scientific">Glarea lozoyensis (strain ATCC 20868 / MF5171)</name>
    <dbReference type="NCBI Taxonomy" id="1116229"/>
    <lineage>
        <taxon>Eukaryota</taxon>
        <taxon>Fungi</taxon>
        <taxon>Dikarya</taxon>
        <taxon>Ascomycota</taxon>
        <taxon>Pezizomycotina</taxon>
        <taxon>Leotiomycetes</taxon>
        <taxon>Helotiales</taxon>
        <taxon>Helotiaceae</taxon>
        <taxon>Glarea</taxon>
    </lineage>
</organism>
<sequence length="635" mass="68924">MSAWATEDLANALPAANEATSTAPTRTPQEHGWAEKQNYNYAVYNKSNKEIADQRAASKQTALGGDTDHVAIRESASELPDSQLAGDAVGGLQPGDWSSNAAVYEWQEEFGDVGPRFPELEQQLFGSEFHVKMGLDFKNIAEISVYQEGVVRIQPVLSFAEAGLHPVMLDNIKLAGYRVPTPIQAYTMPAVHQGYDLVACAQTGSGKTAAFLIPILSKLMGKAKKLAAPRPNPATFIPGVSQAVRAEPLLLIVCPTRELATQIFDETRRFCYRTMLRPCCIYGGSPIPEQLNQLAKGCDVLIATPGRLCDFIDRPHILSLNRLRYMVIDEADEMVGADWDQELKKIMSGGDQNTSQIKYLMFSATFNKAARDLANHHLAMDHCKIRVGRAGSTHKNIKQDIVWVESSQKKKALIDLLMSLPPARTMIFVNSKRGCDEVDDYLFNLNMPCTSIHSDRTQREREDSIRSFRTARCPILIATPVAARGLDIANVVHVINYDLPSNSHGGIEEYMHRIGRTGRIGNHGLATSFYNERDSDLGEMLVKTLLETNQEIPDFLTDLIPEGFVPGQGDVSTLKFEMDSDDEAEAGGDTSADAAGGGAWGATTGATGGGDAWGANTGATGGDAWGATSGGGWGA</sequence>